<dbReference type="SUPFAM" id="SSF56645">
    <property type="entry name" value="Acyl-CoA dehydrogenase NM domain-like"/>
    <property type="match status" value="1"/>
</dbReference>
<dbReference type="AlphaFoldDB" id="A0A7C8FXM4"/>
<keyword evidence="2" id="KW-0285">Flavoprotein</keyword>
<dbReference type="OrthoDB" id="3404950at2"/>
<sequence length="313" mass="33774">MTAPASTPATGSSAEPFDPARHLPDDLLARIHDRAAVVDRENRFVTDDLADLRRAGYLDILVPEPDGGVRFTGTKIFTTLSPAFTRLGVLGLDTTSPDAPCIVHAFLDGDDPGIHRDEHWDVLGIRGTYSRTTRLAGARARPERVLRRLPPGPSMDPYVFGIFASFELLLASVYLGLAERTLELGVAAAHSRRSKRTGQPLADDPAIRWRVAEAGLQLDGVRPQLAALACDVDRDAPHGARWFTLLSGAKMRATQVTRGVVEEMMHVCGGAAFDNRSEMARLYREVLAGLFHPSNDESAHATAATALLGPIGG</sequence>
<dbReference type="InterPro" id="IPR046373">
    <property type="entry name" value="Acyl-CoA_Oxase/DH_mid-dom_sf"/>
</dbReference>
<dbReference type="InterPro" id="IPR009100">
    <property type="entry name" value="AcylCoA_DH/oxidase_NM_dom_sf"/>
</dbReference>
<reference evidence="6 7" key="1">
    <citation type="submission" date="2019-09" db="EMBL/GenBank/DDBJ databases">
        <title>Phylogeny of genus Pseudoclavibacter and closely related genus.</title>
        <authorList>
            <person name="Li Y."/>
        </authorList>
    </citation>
    <scope>NUCLEOTIDE SEQUENCE [LARGE SCALE GENOMIC DNA]</scope>
    <source>
        <strain evidence="6 7">JCM 16921</strain>
    </source>
</reference>
<dbReference type="SUPFAM" id="SSF47203">
    <property type="entry name" value="Acyl-CoA dehydrogenase C-terminal domain-like"/>
    <property type="match status" value="1"/>
</dbReference>
<dbReference type="InterPro" id="IPR036250">
    <property type="entry name" value="AcylCo_DH-like_C"/>
</dbReference>
<feature type="domain" description="Acyl-CoA dehydrogenase/oxidase C-terminal" evidence="5">
    <location>
        <begin position="169"/>
        <end position="288"/>
    </location>
</feature>
<accession>A0A7C8FXM4</accession>
<gene>
    <name evidence="6" type="ORF">F8O02_06885</name>
</gene>
<evidence type="ECO:0000256" key="4">
    <source>
        <dbReference type="ARBA" id="ARBA00023002"/>
    </source>
</evidence>
<comment type="caution">
    <text evidence="6">The sequence shown here is derived from an EMBL/GenBank/DDBJ whole genome shotgun (WGS) entry which is preliminary data.</text>
</comment>
<organism evidence="6 7">
    <name type="scientific">Pseudoclavibacter caeni</name>
    <dbReference type="NCBI Taxonomy" id="908846"/>
    <lineage>
        <taxon>Bacteria</taxon>
        <taxon>Bacillati</taxon>
        <taxon>Actinomycetota</taxon>
        <taxon>Actinomycetes</taxon>
        <taxon>Micrococcales</taxon>
        <taxon>Microbacteriaceae</taxon>
        <taxon>Pseudoclavibacter</taxon>
    </lineage>
</organism>
<evidence type="ECO:0000256" key="2">
    <source>
        <dbReference type="ARBA" id="ARBA00022630"/>
    </source>
</evidence>
<dbReference type="GO" id="GO:0033539">
    <property type="term" value="P:fatty acid beta-oxidation using acyl-CoA dehydrogenase"/>
    <property type="evidence" value="ECO:0007669"/>
    <property type="project" value="TreeGrafter"/>
</dbReference>
<evidence type="ECO:0000256" key="3">
    <source>
        <dbReference type="ARBA" id="ARBA00022827"/>
    </source>
</evidence>
<dbReference type="Pfam" id="PF00441">
    <property type="entry name" value="Acyl-CoA_dh_1"/>
    <property type="match status" value="1"/>
</dbReference>
<dbReference type="Gene3D" id="2.40.110.10">
    <property type="entry name" value="Butyryl-CoA Dehydrogenase, subunit A, domain 2"/>
    <property type="match status" value="1"/>
</dbReference>
<keyword evidence="4" id="KW-0560">Oxidoreductase</keyword>
<dbReference type="GO" id="GO:0005737">
    <property type="term" value="C:cytoplasm"/>
    <property type="evidence" value="ECO:0007669"/>
    <property type="project" value="TreeGrafter"/>
</dbReference>
<name>A0A7C8FXM4_9MICO</name>
<dbReference type="PANTHER" id="PTHR48083">
    <property type="entry name" value="MEDIUM-CHAIN SPECIFIC ACYL-COA DEHYDROGENASE, MITOCHONDRIAL-RELATED"/>
    <property type="match status" value="1"/>
</dbReference>
<comment type="similarity">
    <text evidence="1">Belongs to the acyl-CoA dehydrogenase family.</text>
</comment>
<dbReference type="EMBL" id="WBKA01000005">
    <property type="protein sequence ID" value="KAB1631663.1"/>
    <property type="molecule type" value="Genomic_DNA"/>
</dbReference>
<dbReference type="InterPro" id="IPR050741">
    <property type="entry name" value="Acyl-CoA_dehydrogenase"/>
</dbReference>
<dbReference type="Proteomes" id="UP000481339">
    <property type="component" value="Unassembled WGS sequence"/>
</dbReference>
<keyword evidence="3" id="KW-0274">FAD</keyword>
<dbReference type="RefSeq" id="WP_158036517.1">
    <property type="nucleotide sequence ID" value="NZ_BAAAZV010000011.1"/>
</dbReference>
<evidence type="ECO:0000313" key="7">
    <source>
        <dbReference type="Proteomes" id="UP000481339"/>
    </source>
</evidence>
<protein>
    <submittedName>
        <fullName evidence="6">Acyl-CoA dehydrogenase</fullName>
    </submittedName>
</protein>
<dbReference type="InterPro" id="IPR009075">
    <property type="entry name" value="AcylCo_DH/oxidase_C"/>
</dbReference>
<dbReference type="PANTHER" id="PTHR48083:SF2">
    <property type="entry name" value="MEDIUM-CHAIN SPECIFIC ACYL-COA DEHYDROGENASE, MITOCHONDRIAL"/>
    <property type="match status" value="1"/>
</dbReference>
<keyword evidence="7" id="KW-1185">Reference proteome</keyword>
<dbReference type="Gene3D" id="1.20.140.10">
    <property type="entry name" value="Butyryl-CoA Dehydrogenase, subunit A, domain 3"/>
    <property type="match status" value="1"/>
</dbReference>
<dbReference type="GO" id="GO:0003995">
    <property type="term" value="F:acyl-CoA dehydrogenase activity"/>
    <property type="evidence" value="ECO:0007669"/>
    <property type="project" value="TreeGrafter"/>
</dbReference>
<evidence type="ECO:0000313" key="6">
    <source>
        <dbReference type="EMBL" id="KAB1631663.1"/>
    </source>
</evidence>
<evidence type="ECO:0000256" key="1">
    <source>
        <dbReference type="ARBA" id="ARBA00009347"/>
    </source>
</evidence>
<evidence type="ECO:0000259" key="5">
    <source>
        <dbReference type="Pfam" id="PF00441"/>
    </source>
</evidence>
<proteinExistence type="inferred from homology"/>